<gene>
    <name evidence="2" type="ORF">BDV29DRAFT_74567</name>
</gene>
<evidence type="ECO:0000256" key="1">
    <source>
        <dbReference type="SAM" id="MobiDB-lite"/>
    </source>
</evidence>
<proteinExistence type="predicted"/>
<reference evidence="2 3" key="1">
    <citation type="submission" date="2019-04" db="EMBL/GenBank/DDBJ databases">
        <title>Friends and foes A comparative genomics study of 23 Aspergillus species from section Flavi.</title>
        <authorList>
            <consortium name="DOE Joint Genome Institute"/>
            <person name="Kjaerbolling I."/>
            <person name="Vesth T."/>
            <person name="Frisvad J.C."/>
            <person name="Nybo J.L."/>
            <person name="Theobald S."/>
            <person name="Kildgaard S."/>
            <person name="Isbrandt T."/>
            <person name="Kuo A."/>
            <person name="Sato A."/>
            <person name="Lyhne E.K."/>
            <person name="Kogle M.E."/>
            <person name="Wiebenga A."/>
            <person name="Kun R.S."/>
            <person name="Lubbers R.J."/>
            <person name="Makela M.R."/>
            <person name="Barry K."/>
            <person name="Chovatia M."/>
            <person name="Clum A."/>
            <person name="Daum C."/>
            <person name="Haridas S."/>
            <person name="He G."/>
            <person name="LaButti K."/>
            <person name="Lipzen A."/>
            <person name="Mondo S."/>
            <person name="Riley R."/>
            <person name="Salamov A."/>
            <person name="Simmons B.A."/>
            <person name="Magnuson J.K."/>
            <person name="Henrissat B."/>
            <person name="Mortensen U.H."/>
            <person name="Larsen T.O."/>
            <person name="Devries R.P."/>
            <person name="Grigoriev I.V."/>
            <person name="Machida M."/>
            <person name="Baker S.E."/>
            <person name="Andersen M.R."/>
        </authorList>
    </citation>
    <scope>NUCLEOTIDE SEQUENCE [LARGE SCALE GENOMIC DNA]</scope>
    <source>
        <strain evidence="2 3">CBS 151.66</strain>
    </source>
</reference>
<evidence type="ECO:0000313" key="3">
    <source>
        <dbReference type="Proteomes" id="UP000326565"/>
    </source>
</evidence>
<dbReference type="Proteomes" id="UP000326565">
    <property type="component" value="Unassembled WGS sequence"/>
</dbReference>
<dbReference type="EMBL" id="ML732415">
    <property type="protein sequence ID" value="KAB8068115.1"/>
    <property type="molecule type" value="Genomic_DNA"/>
</dbReference>
<sequence>MKYSQDKLILTLTNSIPYEDGTDLPGMSAVESKDRGARRRRNSARGWSWPGVRRDSARGTGHPGWPWGDRRSAGRSAGRRSRRLEHCLASRNFTSCNMATHQRIGKDSNPSKVLVLGQSWGKAKSSNSSQGSEGLHDGMGLDTGISKRAW</sequence>
<organism evidence="2 3">
    <name type="scientific">Aspergillus leporis</name>
    <dbReference type="NCBI Taxonomy" id="41062"/>
    <lineage>
        <taxon>Eukaryota</taxon>
        <taxon>Fungi</taxon>
        <taxon>Dikarya</taxon>
        <taxon>Ascomycota</taxon>
        <taxon>Pezizomycotina</taxon>
        <taxon>Eurotiomycetes</taxon>
        <taxon>Eurotiomycetidae</taxon>
        <taxon>Eurotiales</taxon>
        <taxon>Aspergillaceae</taxon>
        <taxon>Aspergillus</taxon>
        <taxon>Aspergillus subgen. Circumdati</taxon>
    </lineage>
</organism>
<accession>A0A5N5WJZ1</accession>
<keyword evidence="3" id="KW-1185">Reference proteome</keyword>
<feature type="region of interest" description="Disordered" evidence="1">
    <location>
        <begin position="19"/>
        <end position="83"/>
    </location>
</feature>
<evidence type="ECO:0000313" key="2">
    <source>
        <dbReference type="EMBL" id="KAB8068115.1"/>
    </source>
</evidence>
<name>A0A5N5WJZ1_9EURO</name>
<dbReference type="AlphaFoldDB" id="A0A5N5WJZ1"/>
<protein>
    <submittedName>
        <fullName evidence="2">Uncharacterized protein</fullName>
    </submittedName>
</protein>
<feature type="region of interest" description="Disordered" evidence="1">
    <location>
        <begin position="119"/>
        <end position="150"/>
    </location>
</feature>